<dbReference type="NCBIfam" id="TIGR02362">
    <property type="entry name" value="dhaK1b"/>
    <property type="match status" value="1"/>
</dbReference>
<feature type="domain" description="DhaK" evidence="2">
    <location>
        <begin position="7"/>
        <end position="328"/>
    </location>
</feature>
<comment type="caution">
    <text evidence="3">The sequence shown here is derived from an EMBL/GenBank/DDBJ whole genome shotgun (WGS) entry which is preliminary data.</text>
</comment>
<dbReference type="RefSeq" id="WP_001232458.1">
    <property type="nucleotide sequence ID" value="NZ_ALSF01000074.1"/>
</dbReference>
<reference evidence="3 4" key="1">
    <citation type="submission" date="2012-07" db="EMBL/GenBank/DDBJ databases">
        <authorList>
            <person name="Moroni P."/>
            <person name="Richards V.P."/>
            <person name="Durkin S.A.S."/>
            <person name="Kim M."/>
            <person name="Pavinski Bitar P.D."/>
            <person name="Stanhope M.J."/>
            <person name="Town C.D."/>
            <person name="Zadoks R.N."/>
            <person name="Venter J.C."/>
        </authorList>
    </citation>
    <scope>NUCLEOTIDE SEQUENCE [LARGE SCALE GENOMIC DNA]</scope>
    <source>
        <strain evidence="3 4">MRI Z1-216</strain>
    </source>
</reference>
<dbReference type="Gene3D" id="3.40.50.10440">
    <property type="entry name" value="Dihydroxyacetone kinase, domain 1"/>
    <property type="match status" value="1"/>
</dbReference>
<dbReference type="PROSITE" id="PS51481">
    <property type="entry name" value="DHAK"/>
    <property type="match status" value="1"/>
</dbReference>
<dbReference type="GO" id="GO:0005829">
    <property type="term" value="C:cytosol"/>
    <property type="evidence" value="ECO:0007669"/>
    <property type="project" value="TreeGrafter"/>
</dbReference>
<dbReference type="SUPFAM" id="SSF82549">
    <property type="entry name" value="DAK1/DegV-like"/>
    <property type="match status" value="1"/>
</dbReference>
<proteinExistence type="predicted"/>
<dbReference type="GO" id="GO:0004371">
    <property type="term" value="F:glycerone kinase activity"/>
    <property type="evidence" value="ECO:0007669"/>
    <property type="project" value="UniProtKB-UniRule"/>
</dbReference>
<dbReference type="InterPro" id="IPR004006">
    <property type="entry name" value="DhaK_dom"/>
</dbReference>
<dbReference type="EMBL" id="ALSF01000074">
    <property type="protein sequence ID" value="EPU38925.1"/>
    <property type="molecule type" value="Genomic_DNA"/>
</dbReference>
<evidence type="ECO:0000259" key="2">
    <source>
        <dbReference type="PROSITE" id="PS51481"/>
    </source>
</evidence>
<protein>
    <recommendedName>
        <fullName evidence="1">DhaKLM operon coactivator DhaQ</fullName>
    </recommendedName>
</protein>
<evidence type="ECO:0000313" key="3">
    <source>
        <dbReference type="EMBL" id="EPU38925.1"/>
    </source>
</evidence>
<dbReference type="GO" id="GO:0019563">
    <property type="term" value="P:glycerol catabolic process"/>
    <property type="evidence" value="ECO:0007669"/>
    <property type="project" value="TreeGrafter"/>
</dbReference>
<sequence>MRKTEHHKMEYVFETIKAITKTNPKVEQIKDLPAIHYLGQSEQVIPILSGGGSGHEPAHFGYVGEGMLSAAISGPIFVPPCASDILETIRFINQGKGVFVIIKNFEADLEEFSQAIEQARQEGIPIKYIVSHDDISVETSNFKIRHRGVAGTVLLHKIIGQAALEGASLDELEQLGLSLTTSMATLGVASKSATILGQHQPVFDLEEGYISFGIGIHGEPGYRTMPFVSMEHLANELVNKLKMKLRWQDGEAFILLINNLGGSSKMEELLFTNAVMEFLALDDLQLPFIKTGHLITSLDMAGLSVTLCRVKDSRWIDYLKHKTDARAW</sequence>
<dbReference type="PANTHER" id="PTHR28629">
    <property type="entry name" value="TRIOKINASE/FMN CYCLASE"/>
    <property type="match status" value="1"/>
</dbReference>
<dbReference type="AlphaFoldDB" id="A0AAD3A3K6"/>
<dbReference type="Pfam" id="PF02733">
    <property type="entry name" value="Dak1"/>
    <property type="match status" value="1"/>
</dbReference>
<name>A0AAD3A3K6_STRAG</name>
<evidence type="ECO:0000256" key="1">
    <source>
        <dbReference type="NCBIfam" id="TIGR02362"/>
    </source>
</evidence>
<dbReference type="InterPro" id="IPR012735">
    <property type="entry name" value="DhaK_1b"/>
</dbReference>
<accession>A0AAD3A3K6</accession>
<dbReference type="Gene3D" id="3.30.1180.20">
    <property type="entry name" value="Dihydroxyacetone kinase, domain 2"/>
    <property type="match status" value="1"/>
</dbReference>
<dbReference type="PANTHER" id="PTHR28629:SF4">
    <property type="entry name" value="TRIOKINASE_FMN CYCLASE"/>
    <property type="match status" value="1"/>
</dbReference>
<evidence type="ECO:0000313" key="4">
    <source>
        <dbReference type="Proteomes" id="UP000015176"/>
    </source>
</evidence>
<gene>
    <name evidence="3" type="ORF">SAG0164_04000</name>
</gene>
<dbReference type="InterPro" id="IPR050861">
    <property type="entry name" value="Dihydroxyacetone_Kinase"/>
</dbReference>
<dbReference type="FunFam" id="3.40.50.10440:FF:000001">
    <property type="entry name" value="Dihydroxyacetone kinase, DhaK subunit"/>
    <property type="match status" value="1"/>
</dbReference>
<dbReference type="Proteomes" id="UP000015176">
    <property type="component" value="Unassembled WGS sequence"/>
</dbReference>
<organism evidence="3 4">
    <name type="scientific">Streptococcus agalactiae MRI Z1-216</name>
    <dbReference type="NCBI Taxonomy" id="1154879"/>
    <lineage>
        <taxon>Bacteria</taxon>
        <taxon>Bacillati</taxon>
        <taxon>Bacillota</taxon>
        <taxon>Bacilli</taxon>
        <taxon>Lactobacillales</taxon>
        <taxon>Streptococcaceae</taxon>
        <taxon>Streptococcus</taxon>
    </lineage>
</organism>